<evidence type="ECO:0000313" key="2">
    <source>
        <dbReference type="EMBL" id="PLZ93602.1"/>
    </source>
</evidence>
<keyword evidence="3" id="KW-1185">Reference proteome</keyword>
<reference evidence="2 3" key="1">
    <citation type="submission" date="2017-08" db="EMBL/GenBank/DDBJ databases">
        <title>Genomes of Fischerella (Mastigocladus) sp. strains.</title>
        <authorList>
            <person name="Miller S.R."/>
        </authorList>
    </citation>
    <scope>NUCLEOTIDE SEQUENCE [LARGE SCALE GENOMIC DNA]</scope>
    <source>
        <strain evidence="2 3">CCMEE 5323</strain>
    </source>
</reference>
<dbReference type="RefSeq" id="WP_016870601.1">
    <property type="nucleotide sequence ID" value="NZ_CAWNVR010000668.1"/>
</dbReference>
<dbReference type="EMBL" id="NRQW01000059">
    <property type="protein sequence ID" value="PLZ93602.1"/>
    <property type="molecule type" value="Genomic_DNA"/>
</dbReference>
<sequence length="191" mass="21580">MSNAKESKPLLELLDLRAPSCLEEALGYAGKSRWLGLYWEPKLNQVCYTDGQSLGMGNEKVWQLLYTHPEVKPLLQPYHFGDRSQPTEHHHSLLLDRETRKLYVGESEVIESCLTEPPTLALLAALDSPTDVSMMDNDQKRWLNWANVQTRPIIIGSALLVLLGLPAIGFGAAVILDEKDWVEVELPEWMD</sequence>
<comment type="caution">
    <text evidence="2">The sequence shown here is derived from an EMBL/GenBank/DDBJ whole genome shotgun (WGS) entry which is preliminary data.</text>
</comment>
<keyword evidence="1" id="KW-1133">Transmembrane helix</keyword>
<evidence type="ECO:0000256" key="1">
    <source>
        <dbReference type="SAM" id="Phobius"/>
    </source>
</evidence>
<dbReference type="Proteomes" id="UP000235036">
    <property type="component" value="Unassembled WGS sequence"/>
</dbReference>
<proteinExistence type="predicted"/>
<evidence type="ECO:0000313" key="3">
    <source>
        <dbReference type="Proteomes" id="UP000235036"/>
    </source>
</evidence>
<accession>A0A2N6K7X7</accession>
<protein>
    <submittedName>
        <fullName evidence="2">Uncharacterized protein</fullName>
    </submittedName>
</protein>
<organism evidence="2 3">
    <name type="scientific">Fischerella muscicola CCMEE 5323</name>
    <dbReference type="NCBI Taxonomy" id="2019572"/>
    <lineage>
        <taxon>Bacteria</taxon>
        <taxon>Bacillati</taxon>
        <taxon>Cyanobacteriota</taxon>
        <taxon>Cyanophyceae</taxon>
        <taxon>Nostocales</taxon>
        <taxon>Hapalosiphonaceae</taxon>
        <taxon>Fischerella</taxon>
    </lineage>
</organism>
<gene>
    <name evidence="2" type="ORF">CEN44_02885</name>
</gene>
<name>A0A2N6K7X7_FISMU</name>
<keyword evidence="1" id="KW-0812">Transmembrane</keyword>
<feature type="transmembrane region" description="Helical" evidence="1">
    <location>
        <begin position="153"/>
        <end position="176"/>
    </location>
</feature>
<keyword evidence="1" id="KW-0472">Membrane</keyword>
<dbReference type="AlphaFoldDB" id="A0A2N6K7X7"/>